<feature type="compositionally biased region" description="Basic and acidic residues" evidence="7">
    <location>
        <begin position="720"/>
        <end position="742"/>
    </location>
</feature>
<comment type="caution">
    <text evidence="9">The sequence shown here is derived from an EMBL/GenBank/DDBJ whole genome shotgun (WGS) entry which is preliminary data.</text>
</comment>
<evidence type="ECO:0000256" key="1">
    <source>
        <dbReference type="ARBA" id="ARBA00008867"/>
    </source>
</evidence>
<dbReference type="GO" id="GO:0004674">
    <property type="term" value="F:protein serine/threonine kinase activity"/>
    <property type="evidence" value="ECO:0007669"/>
    <property type="project" value="UniProtKB-KW"/>
</dbReference>
<dbReference type="EMBL" id="SSOP01000001">
    <property type="protein sequence ID" value="KAB5596405.1"/>
    <property type="molecule type" value="Genomic_DNA"/>
</dbReference>
<feature type="compositionally biased region" description="Polar residues" evidence="7">
    <location>
        <begin position="382"/>
        <end position="391"/>
    </location>
</feature>
<feature type="compositionally biased region" description="Polar residues" evidence="7">
    <location>
        <begin position="1269"/>
        <end position="1296"/>
    </location>
</feature>
<dbReference type="SUPFAM" id="SSF56112">
    <property type="entry name" value="Protein kinase-like (PK-like)"/>
    <property type="match status" value="1"/>
</dbReference>
<keyword evidence="4" id="KW-0547">Nucleotide-binding</keyword>
<dbReference type="Proteomes" id="UP000383932">
    <property type="component" value="Unassembled WGS sequence"/>
</dbReference>
<proteinExistence type="inferred from homology"/>
<feature type="domain" description="Protein kinase" evidence="8">
    <location>
        <begin position="1521"/>
        <end position="1817"/>
    </location>
</feature>
<feature type="compositionally biased region" description="Polar residues" evidence="7">
    <location>
        <begin position="1"/>
        <end position="20"/>
    </location>
</feature>
<dbReference type="Gene3D" id="1.10.510.10">
    <property type="entry name" value="Transferase(Phosphotransferase) domain 1"/>
    <property type="match status" value="1"/>
</dbReference>
<dbReference type="PROSITE" id="PS50011">
    <property type="entry name" value="PROTEIN_KINASE_DOM"/>
    <property type="match status" value="1"/>
</dbReference>
<organism evidence="9 10">
    <name type="scientific">Ceratobasidium theobromae</name>
    <dbReference type="NCBI Taxonomy" id="1582974"/>
    <lineage>
        <taxon>Eukaryota</taxon>
        <taxon>Fungi</taxon>
        <taxon>Dikarya</taxon>
        <taxon>Basidiomycota</taxon>
        <taxon>Agaricomycotina</taxon>
        <taxon>Agaricomycetes</taxon>
        <taxon>Cantharellales</taxon>
        <taxon>Ceratobasidiaceae</taxon>
        <taxon>Ceratobasidium</taxon>
    </lineage>
</organism>
<feature type="compositionally biased region" description="Acidic residues" evidence="7">
    <location>
        <begin position="2119"/>
        <end position="2142"/>
    </location>
</feature>
<feature type="region of interest" description="Disordered" evidence="7">
    <location>
        <begin position="249"/>
        <end position="436"/>
    </location>
</feature>
<evidence type="ECO:0000256" key="3">
    <source>
        <dbReference type="ARBA" id="ARBA00022679"/>
    </source>
</evidence>
<feature type="compositionally biased region" description="Polar residues" evidence="7">
    <location>
        <begin position="304"/>
        <end position="316"/>
    </location>
</feature>
<feature type="region of interest" description="Disordered" evidence="7">
    <location>
        <begin position="2301"/>
        <end position="2320"/>
    </location>
</feature>
<dbReference type="GO" id="GO:0031047">
    <property type="term" value="P:regulatory ncRNA-mediated gene silencing"/>
    <property type="evidence" value="ECO:0007669"/>
    <property type="project" value="InterPro"/>
</dbReference>
<feature type="region of interest" description="Disordered" evidence="7">
    <location>
        <begin position="1823"/>
        <end position="1870"/>
    </location>
</feature>
<evidence type="ECO:0000313" key="10">
    <source>
        <dbReference type="Proteomes" id="UP000383932"/>
    </source>
</evidence>
<feature type="compositionally biased region" description="Polar residues" evidence="7">
    <location>
        <begin position="2301"/>
        <end position="2315"/>
    </location>
</feature>
<sequence length="2608" mass="282571">MTSRNSPPSALRRPSSTFRTSVLGLDGDETRQERRISMRIDTNTEARPTSVASSEFDAYYFSVPSPSQSRRASLVPEEEHQGTLRARHRLSLNRVLIPDTPAASIDRRALVGVGELTTPRWTGHRHDDRLEPPTPGDDPTSPWTIEAVDASDSDGRLLSTKFPRSALATSSRTSLSSSLSARQDSQHEHTNPPYRSVKQKMSMTEESGGEEILYKPPPRKPTGRPSVSSISSKRLSGVYAHYRDGAGSSVEIAPSPMDGSVHSSPSAGSAHLPPPSSYSQQPFPKARKRTSDEFAMDQTGALISKSTGSSIANSGATEREKDREEKLARRRSLGVGMPAKSDRTPAKERRRGESVALTLSSAKSPPVSVTPRASGDKHARQASASSTSSFHEITRRHDFSHLPPSPSTSSIQHFMKHGTAPPAPNTPPLPSHQSSPAVAHSLLRGTQEGWAALEDSATAEALRKLDGLSGKNVRARSSFGSASRPNTPGNKAGRLSRAGSKEQIVAPEADPPPPPEQVLAAAASAARKAARDSQSGPRVSMGPPTPKRSSVSSTTFTGTPTTGSRDSASLSAATSVTSTSLSSRKLRRNSGGSEASSGHAATEVGRLADEGASGADVPPVPPLPKDLSAYRTPPMAAGVVFPSVANNLGADADDGISADDPDRTVIFPSMTVTSPTSPPAPVQARQPAKKWSFSNALNLRLPSSGGSPKELNLGAGEPKTPGKDKEQWTARGEHHHTPQRDQKHAHKDSYTPQKEPYAQHSITQRTPRSQGSISFSAGYGEIASASPADSSPLTGGGSLENWTSIEHEYSPNTIAPDFTPSAPASAMGGEYHSFTRSIQHDHAYPKTPDAHTQGFPKTPERHAHPKTPQSGHLSTVPERQLPRTPEAHVSGNTPDAHSVSSAGTLDTAAAPQAVSSPSSKVPRRLTPSSIPFFRRSSQSIQVQTTQPITIPQRQRRTREGSMSPTYVMPQTLTHQPSSHSVSSMASESGFSQSGMSGPPSATKKSSVLNLGSLLKGSSSRKSTHGYGSGDKSDTGKSGEEREKKKKEDKERSESRISALMGRKRGKVAVTISSADNKRGSKPVNLPPMQISNLPASTVQRVANLKASSSPSTVSRSTISSANRAATSPASSMSKASDASLRSSRQQLPTIAGSPSVGTGSQQPRDKEREGVSAMSNVTVKETPTKIPRMSTTRRLAHASPTKPALNRSSTLPAGSRRTSLNLTGLNATQQPSSTQSRDTSPSGQSSITNEFGVVAANETPKPQFVGASASVTHRSSVRASPQSVSRVPRQSMTNLITTAAGNTSSSSSATPSMSKKGAHPVSLSSLRKLSHNTTSVSAGSGAPKEPFHLRLSILSPTKLKFLSPKVTVPAPRVSDTSSRGMTPATPSSSRQSLSTPSPIPQEVDEEEIAGDEEMMAYIKRLHARKLAAGAKREELEEMLKFPEPIPPKVGLTPVDLLASSQSGYLCEFERKEMMDFERVYYVGQGSKKNMATLDNSTNNYGYDDERGDYLVIKHDHLAYRYEIIDTLGKGSFGQVLQCRDHCTGLSVGIKIIRNKKRFHHQALVEIKILESLKKWDPEEKNHVLKMNEYFTFRNHLCIVTELLSINLYELIKANGFAGFTTALIRRFTTQMLASLVLMRQHKIVHCDLKPENVLLLHPAKSALKVIDFGSSCFEHEKVYTYIQSRFYRSPEVILGMSYHMAIDMWSLGCILAELYTGFPIFPGENEQEQLACIMEVLGVPEKDLVNRSSRKRLFFESNGQPRPVVNSKGRRRRPGSKTLAQVLRCDDELFVDFIAKCLIWDPERRLKPLPALRHPFITAGRRPKIASPAPTSSRGLFTPSSSTSAITGSRTKPLATPQKSQIGAPTPLSSRIARAPTTATSSVPQTPISSSHINNLGTASAHRYRVPAPSSAYSSRTLAPASNGYALSNNKKPRSHPILPHPPSITLAPIFAMPGETIPPDWPQGVPYYKWPPFPAQPEGVTIIPFSQFVATGIPADQDEDTPCVDQMGVPTVELEARHDGEKKKRRRKKKGANGEILEVPLSWWEEIEEDAKSSRRVYHYDHSESYFARFSQAWDDFNENRRFPPHVQAVAQNLGTCLGVSKPKLKKLKGIKTKIIDDDSDAEDKVSDDEPEPQEPDEPEAPAEASIVEVQDSEIAEAEAKKRAAEEAERQRYLTAEMERERAVDEFYQDPERIIKLFLTSYAYDKGIYWSEAKLHDTPILVEAFLNFLETNSVLGPSEGSTKHGIAKAKRVSELAKQEMPHTNKVARLFPDSWGKACADIWGQTTRGWVYGRLPDDPSTVANQATETSASQTLPADPDGITSNPVTEDMIIVPTEAELQADSVEPPSINGHQMEWTRDGDDNGGGWGIPNAWGPGSGAESWGREGNTEDDNPTWNADEFKEPPPEDPATIWGNFGPSGREQLEALIGPNKLPETYVTLRVESSSRVIGTIVEPTPNPAGTPEGASFADIAQQRLARLTMLPSPYSNAAPSLDSCVNKPEMLNPDPDQSKFGWVANHNPFTDNITLFVQSDETFLEVLRTGAGMTVTGLFVQVAELAPPKEDAVEESQAGTGQPPKKKKKKSKSASNVRSWWFLCQMGQVYPTFFTQ</sequence>
<dbReference type="GO" id="GO:0033167">
    <property type="term" value="C:ARC complex"/>
    <property type="evidence" value="ECO:0007669"/>
    <property type="project" value="InterPro"/>
</dbReference>
<feature type="compositionally biased region" description="Polar residues" evidence="7">
    <location>
        <begin position="1089"/>
        <end position="1100"/>
    </location>
</feature>
<feature type="region of interest" description="Disordered" evidence="7">
    <location>
        <begin position="842"/>
        <end position="877"/>
    </location>
</feature>
<feature type="region of interest" description="Disordered" evidence="7">
    <location>
        <begin position="1367"/>
        <end position="1405"/>
    </location>
</feature>
<dbReference type="CDD" id="cd14210">
    <property type="entry name" value="PKc_DYRK"/>
    <property type="match status" value="1"/>
</dbReference>
<dbReference type="OrthoDB" id="9332038at2759"/>
<dbReference type="Pfam" id="PF00069">
    <property type="entry name" value="Pkinase"/>
    <property type="match status" value="1"/>
</dbReference>
<feature type="region of interest" description="Disordered" evidence="7">
    <location>
        <begin position="473"/>
        <end position="630"/>
    </location>
</feature>
<keyword evidence="5 9" id="KW-0418">Kinase</keyword>
<name>A0A5N5QXE4_9AGAM</name>
<evidence type="ECO:0000256" key="5">
    <source>
        <dbReference type="ARBA" id="ARBA00022777"/>
    </source>
</evidence>
<dbReference type="GO" id="GO:0005737">
    <property type="term" value="C:cytoplasm"/>
    <property type="evidence" value="ECO:0007669"/>
    <property type="project" value="TreeGrafter"/>
</dbReference>
<evidence type="ECO:0000256" key="4">
    <source>
        <dbReference type="ARBA" id="ARBA00022741"/>
    </source>
</evidence>
<evidence type="ECO:0000256" key="7">
    <source>
        <dbReference type="SAM" id="MobiDB-lite"/>
    </source>
</evidence>
<feature type="region of interest" description="Disordered" evidence="7">
    <location>
        <begin position="118"/>
        <end position="231"/>
    </location>
</feature>
<feature type="compositionally biased region" description="Polar residues" evidence="7">
    <location>
        <begin position="478"/>
        <end position="489"/>
    </location>
</feature>
<dbReference type="InterPro" id="IPR011009">
    <property type="entry name" value="Kinase-like_dom_sf"/>
</dbReference>
<keyword evidence="6" id="KW-0067">ATP-binding</keyword>
<dbReference type="PROSITE" id="PS00108">
    <property type="entry name" value="PROTEIN_KINASE_ST"/>
    <property type="match status" value="1"/>
</dbReference>
<feature type="compositionally biased region" description="Low complexity" evidence="7">
    <location>
        <begin position="1383"/>
        <end position="1396"/>
    </location>
</feature>
<feature type="region of interest" description="Disordered" evidence="7">
    <location>
        <begin position="2364"/>
        <end position="2422"/>
    </location>
</feature>
<evidence type="ECO:0000259" key="8">
    <source>
        <dbReference type="PROSITE" id="PS50011"/>
    </source>
</evidence>
<comment type="similarity">
    <text evidence="1">Belongs to the protein kinase superfamily. CMGC Ser/Thr protein kinase family. MNB/DYRK subfamily.</text>
</comment>
<dbReference type="SMART" id="SM00220">
    <property type="entry name" value="S_TKc"/>
    <property type="match status" value="1"/>
</dbReference>
<feature type="compositionally biased region" description="Low complexity" evidence="7">
    <location>
        <begin position="977"/>
        <end position="988"/>
    </location>
</feature>
<dbReference type="Gene3D" id="3.30.200.20">
    <property type="entry name" value="Phosphorylase Kinase, domain 1"/>
    <property type="match status" value="1"/>
</dbReference>
<feature type="compositionally biased region" description="Basic and acidic residues" evidence="7">
    <location>
        <begin position="1030"/>
        <end position="1054"/>
    </location>
</feature>
<feature type="compositionally biased region" description="Pro residues" evidence="7">
    <location>
        <begin position="421"/>
        <end position="430"/>
    </location>
</feature>
<dbReference type="GO" id="GO:0005524">
    <property type="term" value="F:ATP binding"/>
    <property type="evidence" value="ECO:0007669"/>
    <property type="project" value="UniProtKB-KW"/>
</dbReference>
<feature type="compositionally biased region" description="Low complexity" evidence="7">
    <location>
        <begin position="934"/>
        <end position="952"/>
    </location>
</feature>
<feature type="region of interest" description="Disordered" evidence="7">
    <location>
        <begin position="698"/>
        <end position="774"/>
    </location>
</feature>
<feature type="compositionally biased region" description="Low complexity" evidence="7">
    <location>
        <begin position="164"/>
        <end position="182"/>
    </location>
</feature>
<feature type="compositionally biased region" description="Low complexity" evidence="7">
    <location>
        <begin position="1107"/>
        <end position="1120"/>
    </location>
</feature>
<feature type="compositionally biased region" description="Polar residues" evidence="7">
    <location>
        <begin position="960"/>
        <end position="976"/>
    </location>
</feature>
<dbReference type="InterPro" id="IPR050494">
    <property type="entry name" value="Ser_Thr_dual-spec_kinase"/>
</dbReference>
<feature type="compositionally biased region" description="Low complexity" evidence="7">
    <location>
        <begin position="908"/>
        <end position="920"/>
    </location>
</feature>
<feature type="compositionally biased region" description="Polar residues" evidence="7">
    <location>
        <begin position="1857"/>
        <end position="1869"/>
    </location>
</feature>
<feature type="compositionally biased region" description="Low complexity" evidence="7">
    <location>
        <begin position="1003"/>
        <end position="1020"/>
    </location>
</feature>
<feature type="region of interest" description="Disordered" evidence="7">
    <location>
        <begin position="1"/>
        <end position="32"/>
    </location>
</feature>
<keyword evidence="3" id="KW-0808">Transferase</keyword>
<evidence type="ECO:0000256" key="2">
    <source>
        <dbReference type="ARBA" id="ARBA00022527"/>
    </source>
</evidence>
<feature type="region of interest" description="Disordered" evidence="7">
    <location>
        <begin position="907"/>
        <end position="1247"/>
    </location>
</feature>
<feature type="compositionally biased region" description="Low complexity" evidence="7">
    <location>
        <begin position="1297"/>
        <end position="1314"/>
    </location>
</feature>
<feature type="region of interest" description="Disordered" evidence="7">
    <location>
        <begin position="1268"/>
        <end position="1322"/>
    </location>
</feature>
<feature type="compositionally biased region" description="Polar residues" evidence="7">
    <location>
        <begin position="1829"/>
        <end position="1850"/>
    </location>
</feature>
<feature type="compositionally biased region" description="Polar residues" evidence="7">
    <location>
        <begin position="1121"/>
        <end position="1148"/>
    </location>
</feature>
<evidence type="ECO:0000313" key="9">
    <source>
        <dbReference type="EMBL" id="KAB5596405.1"/>
    </source>
</evidence>
<keyword evidence="2" id="KW-0723">Serine/threonine-protein kinase</keyword>
<feature type="compositionally biased region" description="Low complexity" evidence="7">
    <location>
        <begin position="549"/>
        <end position="601"/>
    </location>
</feature>
<feature type="compositionally biased region" description="Low complexity" evidence="7">
    <location>
        <begin position="517"/>
        <end position="527"/>
    </location>
</feature>
<feature type="region of interest" description="Disordered" evidence="7">
    <location>
        <begin position="810"/>
        <end position="829"/>
    </location>
</feature>
<feature type="compositionally biased region" description="Polar residues" evidence="7">
    <location>
        <begin position="760"/>
        <end position="774"/>
    </location>
</feature>
<protein>
    <submittedName>
        <fullName evidence="9">Dual-specificity tyrosine-(Y)-phosphorylation regulated kinase</fullName>
    </submittedName>
</protein>
<feature type="compositionally biased region" description="Basic and acidic residues" evidence="7">
    <location>
        <begin position="317"/>
        <end position="327"/>
    </location>
</feature>
<feature type="compositionally biased region" description="Polar residues" evidence="7">
    <location>
        <begin position="1206"/>
        <end position="1247"/>
    </location>
</feature>
<gene>
    <name evidence="9" type="ORF">CTheo_42</name>
</gene>
<dbReference type="PANTHER" id="PTHR24058:SF22">
    <property type="entry name" value="DUAL SPECIFICITY TYROSINE-PHOSPHORYLATION-REGULATED KINASE 4"/>
    <property type="match status" value="1"/>
</dbReference>
<dbReference type="InterPro" id="IPR008271">
    <property type="entry name" value="Ser/Thr_kinase_AS"/>
</dbReference>
<feature type="compositionally biased region" description="Basic and acidic residues" evidence="7">
    <location>
        <begin position="340"/>
        <end position="353"/>
    </location>
</feature>
<evidence type="ECO:0000256" key="6">
    <source>
        <dbReference type="ARBA" id="ARBA00022840"/>
    </source>
</evidence>
<feature type="region of interest" description="Disordered" evidence="7">
    <location>
        <begin position="2119"/>
        <end position="2145"/>
    </location>
</feature>
<keyword evidence="10" id="KW-1185">Reference proteome</keyword>
<dbReference type="PANTHER" id="PTHR24058">
    <property type="entry name" value="DUAL SPECIFICITY PROTEIN KINASE"/>
    <property type="match status" value="1"/>
</dbReference>
<accession>A0A5N5QXE4</accession>
<dbReference type="GO" id="GO:0005856">
    <property type="term" value="C:cytoskeleton"/>
    <property type="evidence" value="ECO:0007669"/>
    <property type="project" value="TreeGrafter"/>
</dbReference>
<feature type="region of interest" description="Disordered" evidence="7">
    <location>
        <begin position="2561"/>
        <end position="2586"/>
    </location>
</feature>
<dbReference type="InterPro" id="IPR000719">
    <property type="entry name" value="Prot_kinase_dom"/>
</dbReference>
<reference evidence="9 10" key="1">
    <citation type="journal article" date="2019" name="Fungal Biol. Biotechnol.">
        <title>Draft genome sequence of fastidious pathogen Ceratobasidium theobromae, which causes vascular-streak dieback in Theobroma cacao.</title>
        <authorList>
            <person name="Ali S.S."/>
            <person name="Asman A."/>
            <person name="Shao J."/>
            <person name="Firmansyah A.P."/>
            <person name="Susilo A.W."/>
            <person name="Rosmana A."/>
            <person name="McMahon P."/>
            <person name="Junaid M."/>
            <person name="Guest D."/>
            <person name="Kheng T.Y."/>
            <person name="Meinhardt L.W."/>
            <person name="Bailey B.A."/>
        </authorList>
    </citation>
    <scope>NUCLEOTIDE SEQUENCE [LARGE SCALE GENOMIC DNA]</scope>
    <source>
        <strain evidence="9 10">CT2</strain>
    </source>
</reference>